<feature type="domain" description="DUF6537" evidence="4">
    <location>
        <begin position="256"/>
        <end position="467"/>
    </location>
</feature>
<feature type="region of interest" description="Disordered" evidence="2">
    <location>
        <begin position="211"/>
        <end position="233"/>
    </location>
</feature>
<dbReference type="EMBL" id="NSJE01000003">
    <property type="protein sequence ID" value="PAT43738.1"/>
    <property type="molecule type" value="Genomic_DNA"/>
</dbReference>
<dbReference type="GO" id="GO:0043805">
    <property type="term" value="F:indolepyruvate ferredoxin oxidoreductase activity"/>
    <property type="evidence" value="ECO:0007669"/>
    <property type="project" value="UniProtKB-EC"/>
</dbReference>
<reference evidence="5 6" key="1">
    <citation type="submission" date="2017-08" db="EMBL/GenBank/DDBJ databases">
        <title>WGS of Clinical strains of the CDC Group NO-1 linked to zoonotic infections in humans.</title>
        <authorList>
            <person name="Bernier A.-M."/>
            <person name="Bernard K."/>
        </authorList>
    </citation>
    <scope>NUCLEOTIDE SEQUENCE [LARGE SCALE GENOMIC DNA]</scope>
    <source>
        <strain evidence="5 6">NML120219</strain>
    </source>
</reference>
<dbReference type="InterPro" id="IPR002869">
    <property type="entry name" value="Pyrv_flavodox_OxRed_cen"/>
</dbReference>
<evidence type="ECO:0000259" key="4">
    <source>
        <dbReference type="Pfam" id="PF20169"/>
    </source>
</evidence>
<feature type="domain" description="Pyruvate/ketoisovalerate oxidoreductase catalytic" evidence="3">
    <location>
        <begin position="14"/>
        <end position="204"/>
    </location>
</feature>
<sequence>MGAQAIKIAILAMGGEGGGVLADWIVNLGEHQDYIAQTTSVPGVAQRTGATIYYVELFPKAEAERAGQQPVLALMPLPGDVDVVLASELMEAGRAVQRGLVTPDRTTLIASTHRVYSIAEKSAMGDGRVDSRQLLAHADAAAQRFIHFDMAEAAQQAGSVISAVLFGALAGSGVLPFTREQFEATIERGGIGVKASLKAFGAAYAKAQAAHGQAAEDASQSDGPPAEPPPYSDEPELRALIEQVQRDFPPAQHARLYQGLRRLVDYQDPAYARLYLKRLQALQAQVGQSGGQGGSEVLHETARHLALWMSYEDTPRVADLKTRASRFERVRAESQAGEQMLHIHEFMHPRLQEVCETLPAPAGHWLMQSGLPRRIVERLTRKGRVVHTNSLHGYLLLRAVAWAARWRQRTTRYARENAMIEDWLARITAAVPEQPALALEIARCQNLVKGYSDTHERGQRNYRTLMQAIDTAQAQGSLTPALLESWRKAALADEHGHELRETLAASGIAIAIVQPAIEEHHHA</sequence>
<dbReference type="InterPro" id="IPR046667">
    <property type="entry name" value="DUF6537"/>
</dbReference>
<dbReference type="Pfam" id="PF20169">
    <property type="entry name" value="DUF6537"/>
    <property type="match status" value="1"/>
</dbReference>
<dbReference type="Proteomes" id="UP000218439">
    <property type="component" value="Unassembled WGS sequence"/>
</dbReference>
<evidence type="ECO:0000313" key="6">
    <source>
        <dbReference type="Proteomes" id="UP000218439"/>
    </source>
</evidence>
<dbReference type="Pfam" id="PF01558">
    <property type="entry name" value="POR"/>
    <property type="match status" value="1"/>
</dbReference>
<protein>
    <submittedName>
        <fullName evidence="5">Indolepyruvate oxidoreductase subunit B</fullName>
        <ecNumber evidence="5">1.2.7.8</ecNumber>
    </submittedName>
</protein>
<gene>
    <name evidence="5" type="ORF">CK621_02485</name>
</gene>
<keyword evidence="5" id="KW-0670">Pyruvate</keyword>
<organism evidence="5 6">
    <name type="scientific">Vandammella animalimorsus</name>
    <dbReference type="NCBI Taxonomy" id="2029117"/>
    <lineage>
        <taxon>Bacteria</taxon>
        <taxon>Pseudomonadati</taxon>
        <taxon>Pseudomonadota</taxon>
        <taxon>Betaproteobacteria</taxon>
        <taxon>Burkholderiales</taxon>
        <taxon>Comamonadaceae</taxon>
        <taxon>Vandammella</taxon>
    </lineage>
</organism>
<evidence type="ECO:0000256" key="1">
    <source>
        <dbReference type="ARBA" id="ARBA00023002"/>
    </source>
</evidence>
<dbReference type="InterPro" id="IPR019752">
    <property type="entry name" value="Pyrv/ketoisovalerate_OxRed_cat"/>
</dbReference>
<comment type="caution">
    <text evidence="5">The sequence shown here is derived from an EMBL/GenBank/DDBJ whole genome shotgun (WGS) entry which is preliminary data.</text>
</comment>
<dbReference type="AlphaFoldDB" id="A0A2A2B104"/>
<evidence type="ECO:0000256" key="2">
    <source>
        <dbReference type="SAM" id="MobiDB-lite"/>
    </source>
</evidence>
<proteinExistence type="predicted"/>
<keyword evidence="1 5" id="KW-0560">Oxidoreductase</keyword>
<dbReference type="EC" id="1.2.7.8" evidence="5"/>
<evidence type="ECO:0000259" key="3">
    <source>
        <dbReference type="Pfam" id="PF01558"/>
    </source>
</evidence>
<accession>A0A2A2B104</accession>
<dbReference type="Gene3D" id="3.40.920.10">
    <property type="entry name" value="Pyruvate-ferredoxin oxidoreductase, PFOR, domain III"/>
    <property type="match status" value="1"/>
</dbReference>
<name>A0A2A2B104_9BURK</name>
<dbReference type="NCBIfam" id="NF006179">
    <property type="entry name" value="PRK08312.1"/>
    <property type="match status" value="1"/>
</dbReference>
<evidence type="ECO:0000313" key="5">
    <source>
        <dbReference type="EMBL" id="PAT43738.1"/>
    </source>
</evidence>
<dbReference type="RefSeq" id="WP_095551142.1">
    <property type="nucleotide sequence ID" value="NZ_NSJE01000003.1"/>
</dbReference>